<protein>
    <submittedName>
        <fullName evidence="2">Uncharacterized protein LOC136074625</fullName>
    </submittedName>
</protein>
<gene>
    <name evidence="2" type="primary">LOC136074625</name>
</gene>
<evidence type="ECO:0000313" key="1">
    <source>
        <dbReference type="Proteomes" id="UP001652625"/>
    </source>
</evidence>
<dbReference type="GeneID" id="136074625"/>
<dbReference type="PANTHER" id="PTHR46704:SF1">
    <property type="entry name" value="TELOMERE LENGTH REGULATION PROTEIN TEL2 HOMOLOG"/>
    <property type="match status" value="1"/>
</dbReference>
<dbReference type="Proteomes" id="UP001652625">
    <property type="component" value="Chromosome 01"/>
</dbReference>
<name>A0ABM4B2M8_HYDVU</name>
<dbReference type="RefSeq" id="XP_065643034.1">
    <property type="nucleotide sequence ID" value="XM_065786962.1"/>
</dbReference>
<reference evidence="2" key="2">
    <citation type="submission" date="2025-08" db="UniProtKB">
        <authorList>
            <consortium name="RefSeq"/>
        </authorList>
    </citation>
    <scope>IDENTIFICATION</scope>
</reference>
<dbReference type="PANTHER" id="PTHR46704">
    <property type="entry name" value="CXC DOMAIN-CONTAINING PROTEIN-RELATED"/>
    <property type="match status" value="1"/>
</dbReference>
<organism evidence="1 2">
    <name type="scientific">Hydra vulgaris</name>
    <name type="common">Hydra</name>
    <name type="synonym">Hydra attenuata</name>
    <dbReference type="NCBI Taxonomy" id="6087"/>
    <lineage>
        <taxon>Eukaryota</taxon>
        <taxon>Metazoa</taxon>
        <taxon>Cnidaria</taxon>
        <taxon>Hydrozoa</taxon>
        <taxon>Hydroidolina</taxon>
        <taxon>Anthoathecata</taxon>
        <taxon>Aplanulata</taxon>
        <taxon>Hydridae</taxon>
        <taxon>Hydra</taxon>
    </lineage>
</organism>
<accession>A0ABM4B2M8</accession>
<sequence>MASSKKTQHLNLVPRKEFKNACILHQGEVAHNNNKLRGFTENELAKVKNACRIRNDFEIINILPDTCPTTLLFHQRCYDNRAEKVNENVGVNNISSSKRRISARKRDRSGKIIADEECCICYCKKTNKDRNGYETLIKCVTESAANVLKENALSKADNPRLMASISGTEWQTIISLELYYHRSCYLKYTRPQKTPFITTEDAIMRLLFDYVKEHVLDNLEIIHTSKLFEFYKENCTDRRKVPDRRTIQDAVVAELGGSVQLWSPKYGYSFLYNDSIEKGKIIEVFLKTIENLEKKNNSKPIEQLIDHVAKEIRSEVLSMKKTYFEWPPNEDELLRVKTEISPLLHQLFAKNLFCVRVSKRGIVKINSLCEDVIYNVTNGHHRCSKHVLLGLSTKRKTGSKELVKWLSKLGHGISYDEVNYLETFLAQNAMQNQIFKSFCPSVLQPSKFVTFVWDNNDINPETLKGTSMHVTNGIVIQLQIIGQVHKNEVNEIISRKRERSFKAIEKELPLYIKHNREEPDYLRKTNALSKDSKLLVVSEKLDFFWTLLYHFSSDIPSWTGFNYLITPKKISEDIHTISYLPAINSSPTKKKKLKPRTLVSPKLTL</sequence>
<keyword evidence="1" id="KW-1185">Reference proteome</keyword>
<reference evidence="1" key="1">
    <citation type="submission" date="2025-05" db="UniProtKB">
        <authorList>
            <consortium name="RefSeq"/>
        </authorList>
    </citation>
    <scope>NUCLEOTIDE SEQUENCE [LARGE SCALE GENOMIC DNA]</scope>
</reference>
<evidence type="ECO:0000313" key="2">
    <source>
        <dbReference type="RefSeq" id="XP_065643034.1"/>
    </source>
</evidence>
<proteinExistence type="predicted"/>